<gene>
    <name evidence="2" type="ORF">COU22_03445</name>
</gene>
<dbReference type="Gene3D" id="3.20.20.190">
    <property type="entry name" value="Phosphatidylinositol (PI) phosphodiesterase"/>
    <property type="match status" value="1"/>
</dbReference>
<dbReference type="CDD" id="cd08556">
    <property type="entry name" value="GDPD"/>
    <property type="match status" value="1"/>
</dbReference>
<organism evidence="2 3">
    <name type="scientific">Candidatus Komeilibacteria bacterium CG10_big_fil_rev_8_21_14_0_10_41_13</name>
    <dbReference type="NCBI Taxonomy" id="1974476"/>
    <lineage>
        <taxon>Bacteria</taxon>
        <taxon>Candidatus Komeiliibacteriota</taxon>
    </lineage>
</organism>
<protein>
    <submittedName>
        <fullName evidence="2">Glycerophosphodiester phosphodiesterase</fullName>
    </submittedName>
</protein>
<dbReference type="AlphaFoldDB" id="A0A2M6WBR6"/>
<comment type="caution">
    <text evidence="2">The sequence shown here is derived from an EMBL/GenBank/DDBJ whole genome shotgun (WGS) entry which is preliminary data.</text>
</comment>
<dbReference type="EMBL" id="PFBO01000123">
    <property type="protein sequence ID" value="PIT90204.1"/>
    <property type="molecule type" value="Genomic_DNA"/>
</dbReference>
<proteinExistence type="predicted"/>
<dbReference type="InterPro" id="IPR017946">
    <property type="entry name" value="PLC-like_Pdiesterase_TIM-brl"/>
</dbReference>
<accession>A0A2M6WBR6</accession>
<evidence type="ECO:0000313" key="3">
    <source>
        <dbReference type="Proteomes" id="UP000230543"/>
    </source>
</evidence>
<dbReference type="PROSITE" id="PS51704">
    <property type="entry name" value="GP_PDE"/>
    <property type="match status" value="1"/>
</dbReference>
<dbReference type="PANTHER" id="PTHR46211:SF1">
    <property type="entry name" value="GLYCEROPHOSPHODIESTER PHOSPHODIESTERASE, CYTOPLASMIC"/>
    <property type="match status" value="1"/>
</dbReference>
<name>A0A2M6WBR6_9BACT</name>
<feature type="domain" description="GP-PDE" evidence="1">
    <location>
        <begin position="7"/>
        <end position="229"/>
    </location>
</feature>
<dbReference type="Proteomes" id="UP000230543">
    <property type="component" value="Unassembled WGS sequence"/>
</dbReference>
<sequence length="229" mass="26190">MTENNRIIKIGHRGAAGHSPENTLASFQKALDLKVDMIEFDLHLCKSGELVVMHDEELNRTTNGQGYISQKTLPELKSLKIDKYHSLPTAEEVLDLINHRVKVNLELKGARTAEPSSELVKKYLSQGWQADDFLVSSFNHDELRQFKSLMPEIKIGALIKNRNINYGEFDDYPLYSVNINFKQVNQEFVNQAHQLGLKVFVYTVDDRQDILIIQDLGVDGIFSNYPDRL</sequence>
<evidence type="ECO:0000313" key="2">
    <source>
        <dbReference type="EMBL" id="PIT90204.1"/>
    </source>
</evidence>
<dbReference type="SUPFAM" id="SSF51695">
    <property type="entry name" value="PLC-like phosphodiesterases"/>
    <property type="match status" value="1"/>
</dbReference>
<dbReference type="InterPro" id="IPR030395">
    <property type="entry name" value="GP_PDE_dom"/>
</dbReference>
<dbReference type="PANTHER" id="PTHR46211">
    <property type="entry name" value="GLYCEROPHOSPHORYL DIESTER PHOSPHODIESTERASE"/>
    <property type="match status" value="1"/>
</dbReference>
<dbReference type="Pfam" id="PF03009">
    <property type="entry name" value="GDPD"/>
    <property type="match status" value="1"/>
</dbReference>
<reference evidence="3" key="1">
    <citation type="submission" date="2017-09" db="EMBL/GenBank/DDBJ databases">
        <title>Depth-based differentiation of microbial function through sediment-hosted aquifers and enrichment of novel symbionts in the deep terrestrial subsurface.</title>
        <authorList>
            <person name="Probst A.J."/>
            <person name="Ladd B."/>
            <person name="Jarett J.K."/>
            <person name="Geller-Mcgrath D.E."/>
            <person name="Sieber C.M.K."/>
            <person name="Emerson J.B."/>
            <person name="Anantharaman K."/>
            <person name="Thomas B.C."/>
            <person name="Malmstrom R."/>
            <person name="Stieglmeier M."/>
            <person name="Klingl A."/>
            <person name="Woyke T."/>
            <person name="Ryan C.M."/>
            <person name="Banfield J.F."/>
        </authorList>
    </citation>
    <scope>NUCLEOTIDE SEQUENCE [LARGE SCALE GENOMIC DNA]</scope>
</reference>
<dbReference type="GO" id="GO:0008081">
    <property type="term" value="F:phosphoric diester hydrolase activity"/>
    <property type="evidence" value="ECO:0007669"/>
    <property type="project" value="InterPro"/>
</dbReference>
<evidence type="ECO:0000259" key="1">
    <source>
        <dbReference type="PROSITE" id="PS51704"/>
    </source>
</evidence>
<dbReference type="GO" id="GO:0006629">
    <property type="term" value="P:lipid metabolic process"/>
    <property type="evidence" value="ECO:0007669"/>
    <property type="project" value="InterPro"/>
</dbReference>